<feature type="modified residue" description="4-aspartylphosphate" evidence="2">
    <location>
        <position position="53"/>
    </location>
</feature>
<accession>A0ABP7MK48</accession>
<protein>
    <recommendedName>
        <fullName evidence="3">Response regulatory domain-containing protein</fullName>
    </recommendedName>
</protein>
<dbReference type="SUPFAM" id="SSF52172">
    <property type="entry name" value="CheY-like"/>
    <property type="match status" value="1"/>
</dbReference>
<dbReference type="InterPro" id="IPR001789">
    <property type="entry name" value="Sig_transdc_resp-reg_receiver"/>
</dbReference>
<dbReference type="InterPro" id="IPR011006">
    <property type="entry name" value="CheY-like_superfamily"/>
</dbReference>
<dbReference type="SMART" id="SM00448">
    <property type="entry name" value="REC"/>
    <property type="match status" value="1"/>
</dbReference>
<comment type="caution">
    <text evidence="4">The sequence shown here is derived from an EMBL/GenBank/DDBJ whole genome shotgun (WGS) entry which is preliminary data.</text>
</comment>
<evidence type="ECO:0000259" key="3">
    <source>
        <dbReference type="PROSITE" id="PS50110"/>
    </source>
</evidence>
<dbReference type="Pfam" id="PF00072">
    <property type="entry name" value="Response_reg"/>
    <property type="match status" value="1"/>
</dbReference>
<evidence type="ECO:0000313" key="4">
    <source>
        <dbReference type="EMBL" id="GAA3924973.1"/>
    </source>
</evidence>
<dbReference type="PROSITE" id="PS50110">
    <property type="entry name" value="RESPONSE_REGULATORY"/>
    <property type="match status" value="1"/>
</dbReference>
<dbReference type="PANTHER" id="PTHR44591:SF19">
    <property type="entry name" value="TWO-COMPONENT RESPONSE REGULATOR-RELATED"/>
    <property type="match status" value="1"/>
</dbReference>
<dbReference type="InterPro" id="IPR050595">
    <property type="entry name" value="Bact_response_regulator"/>
</dbReference>
<organism evidence="4 5">
    <name type="scientific">Litoribacillus peritrichatus</name>
    <dbReference type="NCBI Taxonomy" id="718191"/>
    <lineage>
        <taxon>Bacteria</taxon>
        <taxon>Pseudomonadati</taxon>
        <taxon>Pseudomonadota</taxon>
        <taxon>Gammaproteobacteria</taxon>
        <taxon>Oceanospirillales</taxon>
        <taxon>Oceanospirillaceae</taxon>
        <taxon>Litoribacillus</taxon>
    </lineage>
</organism>
<dbReference type="RefSeq" id="WP_344798333.1">
    <property type="nucleotide sequence ID" value="NZ_BAABBN010000007.1"/>
</dbReference>
<keyword evidence="5" id="KW-1185">Reference proteome</keyword>
<sequence>MYRIMIVDDEEQILRALGRILKRNGEWEFETYSRPDDALKRIQTTPFDLILSDYRMPGMNGVEFLTEVKKFQPDSARLILSGQADLGGLLGAINEAEIFRFIDKPWDDYDLITTMKQALVHRDMVLTNRMLADQVRQQQASIDLQRKELERLEASSPGLTKVNWGPNGEIILEE</sequence>
<dbReference type="Proteomes" id="UP001501565">
    <property type="component" value="Unassembled WGS sequence"/>
</dbReference>
<evidence type="ECO:0000256" key="1">
    <source>
        <dbReference type="ARBA" id="ARBA00022553"/>
    </source>
</evidence>
<name>A0ABP7MK48_9GAMM</name>
<dbReference type="PANTHER" id="PTHR44591">
    <property type="entry name" value="STRESS RESPONSE REGULATOR PROTEIN 1"/>
    <property type="match status" value="1"/>
</dbReference>
<evidence type="ECO:0000313" key="5">
    <source>
        <dbReference type="Proteomes" id="UP001501565"/>
    </source>
</evidence>
<feature type="domain" description="Response regulatory" evidence="3">
    <location>
        <begin position="3"/>
        <end position="119"/>
    </location>
</feature>
<dbReference type="Gene3D" id="3.40.50.2300">
    <property type="match status" value="1"/>
</dbReference>
<dbReference type="CDD" id="cd17569">
    <property type="entry name" value="REC_HupR-like"/>
    <property type="match status" value="1"/>
</dbReference>
<gene>
    <name evidence="4" type="ORF">GCM10022277_21070</name>
</gene>
<keyword evidence="1 2" id="KW-0597">Phosphoprotein</keyword>
<dbReference type="EMBL" id="BAABBN010000007">
    <property type="protein sequence ID" value="GAA3924973.1"/>
    <property type="molecule type" value="Genomic_DNA"/>
</dbReference>
<evidence type="ECO:0000256" key="2">
    <source>
        <dbReference type="PROSITE-ProRule" id="PRU00169"/>
    </source>
</evidence>
<reference evidence="5" key="1">
    <citation type="journal article" date="2019" name="Int. J. Syst. Evol. Microbiol.">
        <title>The Global Catalogue of Microorganisms (GCM) 10K type strain sequencing project: providing services to taxonomists for standard genome sequencing and annotation.</title>
        <authorList>
            <consortium name="The Broad Institute Genomics Platform"/>
            <consortium name="The Broad Institute Genome Sequencing Center for Infectious Disease"/>
            <person name="Wu L."/>
            <person name="Ma J."/>
        </authorList>
    </citation>
    <scope>NUCLEOTIDE SEQUENCE [LARGE SCALE GENOMIC DNA]</scope>
    <source>
        <strain evidence="5">JCM 17551</strain>
    </source>
</reference>
<proteinExistence type="predicted"/>